<gene>
    <name evidence="1" type="primary">tssG</name>
    <name evidence="1" type="ORF">ACFFJC_20630</name>
</gene>
<protein>
    <submittedName>
        <fullName evidence="1">Type VI secretion system baseplate subunit TssG</fullName>
    </submittedName>
</protein>
<evidence type="ECO:0000313" key="1">
    <source>
        <dbReference type="EMBL" id="MFC0206666.1"/>
    </source>
</evidence>
<dbReference type="RefSeq" id="WP_379489211.1">
    <property type="nucleotide sequence ID" value="NZ_JBHLWK010000039.1"/>
</dbReference>
<dbReference type="PANTHER" id="PTHR35564">
    <property type="match status" value="1"/>
</dbReference>
<dbReference type="EMBL" id="JBHLWK010000039">
    <property type="protein sequence ID" value="MFC0206666.1"/>
    <property type="molecule type" value="Genomic_DNA"/>
</dbReference>
<dbReference type="Proteomes" id="UP001589798">
    <property type="component" value="Unassembled WGS sequence"/>
</dbReference>
<comment type="caution">
    <text evidence="1">The sequence shown here is derived from an EMBL/GenBank/DDBJ whole genome shotgun (WGS) entry which is preliminary data.</text>
</comment>
<accession>A0ABV6D203</accession>
<keyword evidence="2" id="KW-1185">Reference proteome</keyword>
<dbReference type="PANTHER" id="PTHR35564:SF4">
    <property type="entry name" value="CYTOPLASMIC PROTEIN"/>
    <property type="match status" value="1"/>
</dbReference>
<dbReference type="InterPro" id="IPR010732">
    <property type="entry name" value="T6SS_TssG-like"/>
</dbReference>
<name>A0ABV6D203_9SPHN</name>
<evidence type="ECO:0000313" key="2">
    <source>
        <dbReference type="Proteomes" id="UP001589798"/>
    </source>
</evidence>
<dbReference type="NCBIfam" id="TIGR03347">
    <property type="entry name" value="VI_chp_1"/>
    <property type="match status" value="1"/>
</dbReference>
<proteinExistence type="predicted"/>
<organism evidence="1 2">
    <name type="scientific">Novosphingobium soli</name>
    <dbReference type="NCBI Taxonomy" id="574956"/>
    <lineage>
        <taxon>Bacteria</taxon>
        <taxon>Pseudomonadati</taxon>
        <taxon>Pseudomonadota</taxon>
        <taxon>Alphaproteobacteria</taxon>
        <taxon>Sphingomonadales</taxon>
        <taxon>Sphingomonadaceae</taxon>
        <taxon>Novosphingobium</taxon>
    </lineage>
</organism>
<sequence length="356" mass="38404">MIGGALLDRLRRSTFVQAARTIQARARAGGSRAELGRDDLPAAEPVRFGASDRLHAPANDVANAELTDQGQVRVLANVMGLAGSTPALPPPYSELQLQRRRARDFAFGHFLSIFDHRALSFFWRIAEKYSWPLMAERAVRGDGDPVQAMLVTLAGIGYEGARDRLDVQDRSLVTLVAHLADARRSAASVEAVLQVMTGLPLRLVQATPTWMAVPPSEQTRIGGIAAQFAQLGQPGDTAETGTGAAAMIGAAVLDAQHHYVVEIGPLAYHELQAFCLRREGRREVTQLCALAAGIEQRPSIRLLIATRDIPPLRLGDAQAPAMLGWTTWMGIPERSGGVANDCLIPVDPTAMVRKMS</sequence>
<reference evidence="1 2" key="1">
    <citation type="submission" date="2024-09" db="EMBL/GenBank/DDBJ databases">
        <authorList>
            <person name="Sun Q."/>
            <person name="Mori K."/>
        </authorList>
    </citation>
    <scope>NUCLEOTIDE SEQUENCE [LARGE SCALE GENOMIC DNA]</scope>
    <source>
        <strain evidence="1 2">CCM 7706</strain>
    </source>
</reference>
<dbReference type="Pfam" id="PF06996">
    <property type="entry name" value="T6SS_TssG"/>
    <property type="match status" value="1"/>
</dbReference>